<comment type="caution">
    <text evidence="2">The sequence shown here is derived from an EMBL/GenBank/DDBJ whole genome shotgun (WGS) entry which is preliminary data.</text>
</comment>
<evidence type="ECO:0000313" key="3">
    <source>
        <dbReference type="Proteomes" id="UP001207654"/>
    </source>
</evidence>
<dbReference type="EMBL" id="JAPNKA010000001">
    <property type="protein sequence ID" value="MCY1083207.1"/>
    <property type="molecule type" value="Genomic_DNA"/>
</dbReference>
<keyword evidence="3" id="KW-1185">Reference proteome</keyword>
<protein>
    <submittedName>
        <fullName evidence="2">Uncharacterized protein</fullName>
    </submittedName>
</protein>
<name>A0ABT4AND1_9BACT</name>
<feature type="region of interest" description="Disordered" evidence="1">
    <location>
        <begin position="238"/>
        <end position="258"/>
    </location>
</feature>
<dbReference type="Proteomes" id="UP001207654">
    <property type="component" value="Unassembled WGS sequence"/>
</dbReference>
<organism evidence="2 3">
    <name type="scientific">Archangium lansingense</name>
    <dbReference type="NCBI Taxonomy" id="2995310"/>
    <lineage>
        <taxon>Bacteria</taxon>
        <taxon>Pseudomonadati</taxon>
        <taxon>Myxococcota</taxon>
        <taxon>Myxococcia</taxon>
        <taxon>Myxococcales</taxon>
        <taxon>Cystobacterineae</taxon>
        <taxon>Archangiaceae</taxon>
        <taxon>Archangium</taxon>
    </lineage>
</organism>
<gene>
    <name evidence="2" type="ORF">OV287_53105</name>
</gene>
<sequence length="258" mass="28964">MGKKRKRSDQHLTDIEDFPDKHKPACLNAHHGAYTDGNTCSYRWQGYLKAKSDTGSYTWPKDYGLQPPSGQNWNIGHPGNFQDKCTVPYWHESHHIIPHAELTNAIAWVGGDAPKASEIKLTVRGGLLDEAYILNDQINMIILPMLALHARAVGLPKHRMTPTTFHHSAYSKVVLKQVKDIFQPMQEKASKHELPDYVQSKKQLEALSKSLYEQIKSAGQLMKKGVMAGDSLDDVKENHLLAKPPPKSTRTSINDPLT</sequence>
<evidence type="ECO:0000256" key="1">
    <source>
        <dbReference type="SAM" id="MobiDB-lite"/>
    </source>
</evidence>
<reference evidence="2 3" key="1">
    <citation type="submission" date="2022-11" db="EMBL/GenBank/DDBJ databases">
        <title>Minimal conservation of predation-associated metabolite biosynthetic gene clusters underscores biosynthetic potential of Myxococcota including descriptions for ten novel species: Archangium lansinium sp. nov., Myxococcus landrumus sp. nov., Nannocystis bai.</title>
        <authorList>
            <person name="Ahearne A."/>
            <person name="Stevens C."/>
            <person name="Phillips K."/>
        </authorList>
    </citation>
    <scope>NUCLEOTIDE SEQUENCE [LARGE SCALE GENOMIC DNA]</scope>
    <source>
        <strain evidence="2 3">MIWBW</strain>
    </source>
</reference>
<proteinExistence type="predicted"/>
<accession>A0ABT4AND1</accession>
<evidence type="ECO:0000313" key="2">
    <source>
        <dbReference type="EMBL" id="MCY1083207.1"/>
    </source>
</evidence>
<dbReference type="RefSeq" id="WP_267541745.1">
    <property type="nucleotide sequence ID" value="NZ_JAPNKA010000001.1"/>
</dbReference>
<feature type="compositionally biased region" description="Polar residues" evidence="1">
    <location>
        <begin position="248"/>
        <end position="258"/>
    </location>
</feature>